<feature type="region of interest" description="Disordered" evidence="1">
    <location>
        <begin position="23"/>
        <end position="98"/>
    </location>
</feature>
<keyword evidence="3" id="KW-0732">Signal</keyword>
<feature type="signal peptide" evidence="3">
    <location>
        <begin position="1"/>
        <end position="19"/>
    </location>
</feature>
<dbReference type="Proteomes" id="UP000198406">
    <property type="component" value="Unassembled WGS sequence"/>
</dbReference>
<feature type="compositionally biased region" description="Low complexity" evidence="1">
    <location>
        <begin position="31"/>
        <end position="97"/>
    </location>
</feature>
<protein>
    <submittedName>
        <fullName evidence="4">Uncharacterized protein</fullName>
    </submittedName>
</protein>
<evidence type="ECO:0000256" key="2">
    <source>
        <dbReference type="SAM" id="Phobius"/>
    </source>
</evidence>
<keyword evidence="5" id="KW-1185">Reference proteome</keyword>
<dbReference type="EMBL" id="BDSP01000123">
    <property type="protein sequence ID" value="GAX18012.1"/>
    <property type="molecule type" value="Genomic_DNA"/>
</dbReference>
<gene>
    <name evidence="4" type="ORF">FisN_18Hu225</name>
</gene>
<organism evidence="4 5">
    <name type="scientific">Fistulifera solaris</name>
    <name type="common">Oleaginous diatom</name>
    <dbReference type="NCBI Taxonomy" id="1519565"/>
    <lineage>
        <taxon>Eukaryota</taxon>
        <taxon>Sar</taxon>
        <taxon>Stramenopiles</taxon>
        <taxon>Ochrophyta</taxon>
        <taxon>Bacillariophyta</taxon>
        <taxon>Bacillariophyceae</taxon>
        <taxon>Bacillariophycidae</taxon>
        <taxon>Naviculales</taxon>
        <taxon>Naviculaceae</taxon>
        <taxon>Fistulifera</taxon>
    </lineage>
</organism>
<proteinExistence type="predicted"/>
<keyword evidence="2" id="KW-0472">Membrane</keyword>
<comment type="caution">
    <text evidence="4">The sequence shown here is derived from an EMBL/GenBank/DDBJ whole genome shotgun (WGS) entry which is preliminary data.</text>
</comment>
<dbReference type="OrthoDB" id="53570at2759"/>
<dbReference type="InParanoid" id="A0A1Z5JW05"/>
<evidence type="ECO:0000256" key="1">
    <source>
        <dbReference type="SAM" id="MobiDB-lite"/>
    </source>
</evidence>
<evidence type="ECO:0000313" key="4">
    <source>
        <dbReference type="EMBL" id="GAX18012.1"/>
    </source>
</evidence>
<evidence type="ECO:0000313" key="5">
    <source>
        <dbReference type="Proteomes" id="UP000198406"/>
    </source>
</evidence>
<keyword evidence="2" id="KW-0812">Transmembrane</keyword>
<name>A0A1Z5JW05_FISSO</name>
<accession>A0A1Z5JW05</accession>
<evidence type="ECO:0000256" key="3">
    <source>
        <dbReference type="SAM" id="SignalP"/>
    </source>
</evidence>
<feature type="chain" id="PRO_5012938802" evidence="3">
    <location>
        <begin position="20"/>
        <end position="192"/>
    </location>
</feature>
<dbReference type="AlphaFoldDB" id="A0A1Z5JW05"/>
<feature type="transmembrane region" description="Helical" evidence="2">
    <location>
        <begin position="113"/>
        <end position="132"/>
    </location>
</feature>
<reference evidence="4 5" key="1">
    <citation type="journal article" date="2015" name="Plant Cell">
        <title>Oil accumulation by the oleaginous diatom Fistulifera solaris as revealed by the genome and transcriptome.</title>
        <authorList>
            <person name="Tanaka T."/>
            <person name="Maeda Y."/>
            <person name="Veluchamy A."/>
            <person name="Tanaka M."/>
            <person name="Abida H."/>
            <person name="Marechal E."/>
            <person name="Bowler C."/>
            <person name="Muto M."/>
            <person name="Sunaga Y."/>
            <person name="Tanaka M."/>
            <person name="Yoshino T."/>
            <person name="Taniguchi T."/>
            <person name="Fukuda Y."/>
            <person name="Nemoto M."/>
            <person name="Matsumoto M."/>
            <person name="Wong P.S."/>
            <person name="Aburatani S."/>
            <person name="Fujibuchi W."/>
        </authorList>
    </citation>
    <scope>NUCLEOTIDE SEQUENCE [LARGE SCALE GENOMIC DNA]</scope>
    <source>
        <strain evidence="4 5">JPCC DA0580</strain>
    </source>
</reference>
<sequence>MIVQRPLLFLLCLCSVSSAWDRKKHPPTMAPTNATLPTPSPSNNTTTMVPTAAPHNNNATFAPTRAPTTNTTTMAPTPAPSHTPSTTPTAAPSSNNNEQTKRHWSFWSIMAKTIAWCIIILLVFLGFGAFMSNRYRIYYFLRGVWYSLLAMDCTQRIWRKLTGRGTVDSGLNTIIFEDNPDMSDGLLLRETD</sequence>
<keyword evidence="2" id="KW-1133">Transmembrane helix</keyword>